<evidence type="ECO:0008006" key="3">
    <source>
        <dbReference type="Google" id="ProtNLM"/>
    </source>
</evidence>
<evidence type="ECO:0000313" key="1">
    <source>
        <dbReference type="EMBL" id="MBS0026318.1"/>
    </source>
</evidence>
<accession>A0ABS5ITM9</accession>
<dbReference type="EMBL" id="JAGTXB010000001">
    <property type="protein sequence ID" value="MBS0026318.1"/>
    <property type="molecule type" value="Genomic_DNA"/>
</dbReference>
<gene>
    <name evidence="1" type="ORF">KE626_03235</name>
</gene>
<evidence type="ECO:0000313" key="2">
    <source>
        <dbReference type="Proteomes" id="UP000676386"/>
    </source>
</evidence>
<comment type="caution">
    <text evidence="1">The sequence shown here is derived from an EMBL/GenBank/DDBJ whole genome shotgun (WGS) entry which is preliminary data.</text>
</comment>
<dbReference type="Proteomes" id="UP000676386">
    <property type="component" value="Unassembled WGS sequence"/>
</dbReference>
<organism evidence="1 2">
    <name type="scientific">Chitinophaga hostae</name>
    <dbReference type="NCBI Taxonomy" id="2831022"/>
    <lineage>
        <taxon>Bacteria</taxon>
        <taxon>Pseudomonadati</taxon>
        <taxon>Bacteroidota</taxon>
        <taxon>Chitinophagia</taxon>
        <taxon>Chitinophagales</taxon>
        <taxon>Chitinophagaceae</taxon>
        <taxon>Chitinophaga</taxon>
    </lineage>
</organism>
<name>A0ABS5ITM9_9BACT</name>
<protein>
    <recommendedName>
        <fullName evidence="3">Lipoprotein</fullName>
    </recommendedName>
</protein>
<reference evidence="1 2" key="1">
    <citation type="submission" date="2021-04" db="EMBL/GenBank/DDBJ databases">
        <title>Chitinophaga sp. nov., isolated from the rhizosphere soil.</title>
        <authorList>
            <person name="He S."/>
        </authorList>
    </citation>
    <scope>NUCLEOTIDE SEQUENCE [LARGE SCALE GENOMIC DNA]</scope>
    <source>
        <strain evidence="1 2">2R12</strain>
    </source>
</reference>
<dbReference type="RefSeq" id="WP_211971435.1">
    <property type="nucleotide sequence ID" value="NZ_CBFHAM010000005.1"/>
</dbReference>
<sequence>MKKISLAFICITGLSYCTKEEAPQNPVVIYELESNTDAPFIEIKYGSGAGGATKEWKVSGIGIHQKADTIKKGTAVFLEARNAGSDKWKIRIRTTDESFLIEGPVKFQSGTPGYYYSSISGTFN</sequence>
<keyword evidence="2" id="KW-1185">Reference proteome</keyword>
<proteinExistence type="predicted"/>